<keyword evidence="2 10" id="KW-1003">Cell membrane</keyword>
<keyword evidence="10" id="KW-0915">Sodium</keyword>
<comment type="function">
    <text evidence="9 10">Fluoride-specific ion channel. Important for reducing fluoride concentration in the cell, thus reducing its toxicity.</text>
</comment>
<evidence type="ECO:0000256" key="2">
    <source>
        <dbReference type="ARBA" id="ARBA00022475"/>
    </source>
</evidence>
<evidence type="ECO:0000256" key="10">
    <source>
        <dbReference type="HAMAP-Rule" id="MF_00454"/>
    </source>
</evidence>
<dbReference type="RefSeq" id="WP_098504194.1">
    <property type="nucleotide sequence ID" value="NZ_PDJQ01000001.1"/>
</dbReference>
<dbReference type="GO" id="GO:0046872">
    <property type="term" value="F:metal ion binding"/>
    <property type="evidence" value="ECO:0007669"/>
    <property type="project" value="UniProtKB-KW"/>
</dbReference>
<evidence type="ECO:0000256" key="8">
    <source>
        <dbReference type="ARBA" id="ARBA00035585"/>
    </source>
</evidence>
<protein>
    <recommendedName>
        <fullName evidence="10">Fluoride-specific ion channel FluC</fullName>
    </recommendedName>
</protein>
<organism evidence="11 12">
    <name type="scientific">Tepidiforma thermophila (strain KCTC 52669 / CGMCC 1.13589 / G233)</name>
    <dbReference type="NCBI Taxonomy" id="2761530"/>
    <lineage>
        <taxon>Bacteria</taxon>
        <taxon>Bacillati</taxon>
        <taxon>Chloroflexota</taxon>
        <taxon>Tepidiformia</taxon>
        <taxon>Tepidiformales</taxon>
        <taxon>Tepidiformaceae</taxon>
        <taxon>Tepidiforma</taxon>
    </lineage>
</organism>
<dbReference type="HAMAP" id="MF_00454">
    <property type="entry name" value="FluC"/>
    <property type="match status" value="1"/>
</dbReference>
<feature type="transmembrane region" description="Helical" evidence="10">
    <location>
        <begin position="66"/>
        <end position="84"/>
    </location>
</feature>
<dbReference type="EMBL" id="PDJQ01000001">
    <property type="protein sequence ID" value="PFG74839.1"/>
    <property type="molecule type" value="Genomic_DNA"/>
</dbReference>
<evidence type="ECO:0000256" key="5">
    <source>
        <dbReference type="ARBA" id="ARBA00023136"/>
    </source>
</evidence>
<evidence type="ECO:0000256" key="1">
    <source>
        <dbReference type="ARBA" id="ARBA00004651"/>
    </source>
</evidence>
<sequence length="124" mass="13154">MSYLYVILGAVIGAPLRYFVGSQFKPGPWGNFPLGTFVVNVTGCFIIGLLLEFFAERGSLSREARLFLVTGFLGSYTTFSAFGWETYDLVKVSEPLTAAAYAGLSLGVGVLAVWAGAAVARAIG</sequence>
<dbReference type="PANTHER" id="PTHR28259">
    <property type="entry name" value="FLUORIDE EXPORT PROTEIN 1-RELATED"/>
    <property type="match status" value="1"/>
</dbReference>
<keyword evidence="10" id="KW-0406">Ion transport</keyword>
<evidence type="ECO:0000313" key="11">
    <source>
        <dbReference type="EMBL" id="PFG74839.1"/>
    </source>
</evidence>
<feature type="transmembrane region" description="Helical" evidence="10">
    <location>
        <begin position="32"/>
        <end position="54"/>
    </location>
</feature>
<dbReference type="Proteomes" id="UP000223071">
    <property type="component" value="Unassembled WGS sequence"/>
</dbReference>
<keyword evidence="4 10" id="KW-1133">Transmembrane helix</keyword>
<evidence type="ECO:0000313" key="12">
    <source>
        <dbReference type="Proteomes" id="UP000223071"/>
    </source>
</evidence>
<reference evidence="11 12" key="1">
    <citation type="submission" date="2017-09" db="EMBL/GenBank/DDBJ databases">
        <title>Sequencing the genomes of two abundant thermophiles in Great Basin hot springs: Thermocrinis jamiesonii and novel Chloroflexi Thermoflexus hugenholtzii.</title>
        <authorList>
            <person name="Hedlund B."/>
        </authorList>
    </citation>
    <scope>NUCLEOTIDE SEQUENCE [LARGE SCALE GENOMIC DNA]</scope>
    <source>
        <strain evidence="11 12">G233</strain>
    </source>
</reference>
<dbReference type="GO" id="GO:0005886">
    <property type="term" value="C:plasma membrane"/>
    <property type="evidence" value="ECO:0007669"/>
    <property type="project" value="UniProtKB-SubCell"/>
</dbReference>
<evidence type="ECO:0000256" key="3">
    <source>
        <dbReference type="ARBA" id="ARBA00022692"/>
    </source>
</evidence>
<comment type="activity regulation">
    <text evidence="10">Na(+) is not transported, but it plays an essential structural role and its presence is essential for fluoride channel function.</text>
</comment>
<comment type="similarity">
    <text evidence="7 10">Belongs to the fluoride channel Fluc/FEX (TC 1.A.43) family.</text>
</comment>
<feature type="transmembrane region" description="Helical" evidence="10">
    <location>
        <begin position="96"/>
        <end position="120"/>
    </location>
</feature>
<evidence type="ECO:0000256" key="4">
    <source>
        <dbReference type="ARBA" id="ARBA00022989"/>
    </source>
</evidence>
<dbReference type="PANTHER" id="PTHR28259:SF1">
    <property type="entry name" value="FLUORIDE EXPORT PROTEIN 1-RELATED"/>
    <property type="match status" value="1"/>
</dbReference>
<accession>A0A2A9HJ15</accession>
<dbReference type="AlphaFoldDB" id="A0A2A9HJ15"/>
<keyword evidence="3 10" id="KW-0812">Transmembrane</keyword>
<evidence type="ECO:0000256" key="7">
    <source>
        <dbReference type="ARBA" id="ARBA00035120"/>
    </source>
</evidence>
<dbReference type="GO" id="GO:0062054">
    <property type="term" value="F:fluoride channel activity"/>
    <property type="evidence" value="ECO:0007669"/>
    <property type="project" value="UniProtKB-UniRule"/>
</dbReference>
<proteinExistence type="inferred from homology"/>
<dbReference type="Pfam" id="PF02537">
    <property type="entry name" value="CRCB"/>
    <property type="match status" value="1"/>
</dbReference>
<name>A0A2A9HJ15_TEPT2</name>
<keyword evidence="10" id="KW-0813">Transport</keyword>
<dbReference type="GO" id="GO:0140114">
    <property type="term" value="P:cellular detoxification of fluoride"/>
    <property type="evidence" value="ECO:0007669"/>
    <property type="project" value="UniProtKB-UniRule"/>
</dbReference>
<keyword evidence="10" id="KW-0479">Metal-binding</keyword>
<keyword evidence="6 10" id="KW-0407">Ion channel</keyword>
<evidence type="ECO:0000256" key="9">
    <source>
        <dbReference type="ARBA" id="ARBA00049940"/>
    </source>
</evidence>
<gene>
    <name evidence="10" type="primary">fluC</name>
    <name evidence="10" type="synonym">crcB</name>
    <name evidence="11" type="ORF">A9A59_2084</name>
</gene>
<keyword evidence="5 10" id="KW-0472">Membrane</keyword>
<evidence type="ECO:0000256" key="6">
    <source>
        <dbReference type="ARBA" id="ARBA00023303"/>
    </source>
</evidence>
<feature type="binding site" evidence="10">
    <location>
        <position position="74"/>
    </location>
    <ligand>
        <name>Na(+)</name>
        <dbReference type="ChEBI" id="CHEBI:29101"/>
        <note>structural</note>
    </ligand>
</feature>
<comment type="subcellular location">
    <subcellularLocation>
        <location evidence="1 10">Cell membrane</location>
        <topology evidence="1 10">Multi-pass membrane protein</topology>
    </subcellularLocation>
</comment>
<comment type="caution">
    <text evidence="11">The sequence shown here is derived from an EMBL/GenBank/DDBJ whole genome shotgun (WGS) entry which is preliminary data.</text>
</comment>
<comment type="catalytic activity">
    <reaction evidence="8">
        <text>fluoride(in) = fluoride(out)</text>
        <dbReference type="Rhea" id="RHEA:76159"/>
        <dbReference type="ChEBI" id="CHEBI:17051"/>
    </reaction>
    <physiologicalReaction direction="left-to-right" evidence="8">
        <dbReference type="Rhea" id="RHEA:76160"/>
    </physiologicalReaction>
</comment>
<dbReference type="NCBIfam" id="TIGR00494">
    <property type="entry name" value="crcB"/>
    <property type="match status" value="1"/>
</dbReference>
<keyword evidence="12" id="KW-1185">Reference proteome</keyword>
<dbReference type="InterPro" id="IPR003691">
    <property type="entry name" value="FluC"/>
</dbReference>
<feature type="binding site" evidence="10">
    <location>
        <position position="77"/>
    </location>
    <ligand>
        <name>Na(+)</name>
        <dbReference type="ChEBI" id="CHEBI:29101"/>
        <note>structural</note>
    </ligand>
</feature>